<name>A0A1R3KH55_9ROSI</name>
<evidence type="ECO:0000256" key="1">
    <source>
        <dbReference type="SAM" id="MobiDB-lite"/>
    </source>
</evidence>
<dbReference type="AlphaFoldDB" id="A0A1R3KH55"/>
<dbReference type="Proteomes" id="UP000187203">
    <property type="component" value="Unassembled WGS sequence"/>
</dbReference>
<keyword evidence="3" id="KW-1185">Reference proteome</keyword>
<protein>
    <submittedName>
        <fullName evidence="2">Uncharacterized protein</fullName>
    </submittedName>
</protein>
<proteinExistence type="predicted"/>
<reference evidence="3" key="1">
    <citation type="submission" date="2013-09" db="EMBL/GenBank/DDBJ databases">
        <title>Corchorus olitorius genome sequencing.</title>
        <authorList>
            <person name="Alam M."/>
            <person name="Haque M.S."/>
            <person name="Islam M.S."/>
            <person name="Emdad E.M."/>
            <person name="Islam M.M."/>
            <person name="Ahmed B."/>
            <person name="Halim A."/>
            <person name="Hossen Q.M.M."/>
            <person name="Hossain M.Z."/>
            <person name="Ahmed R."/>
            <person name="Khan M.M."/>
            <person name="Islam R."/>
            <person name="Rashid M.M."/>
            <person name="Khan S.A."/>
            <person name="Rahman M.S."/>
            <person name="Alam M."/>
            <person name="Yahiya A.S."/>
            <person name="Khan M.S."/>
            <person name="Azam M.S."/>
            <person name="Haque T."/>
            <person name="Lashkar M.Z.H."/>
            <person name="Akhand A.I."/>
            <person name="Morshed G."/>
            <person name="Roy S."/>
            <person name="Uddin K.S."/>
            <person name="Rabeya T."/>
            <person name="Hossain A.S."/>
            <person name="Chowdhury A."/>
            <person name="Snigdha A.R."/>
            <person name="Mortoza M.S."/>
            <person name="Matin S.A."/>
            <person name="Hoque S.M.E."/>
            <person name="Islam M.K."/>
            <person name="Roy D.K."/>
            <person name="Haider R."/>
            <person name="Moosa M.M."/>
            <person name="Elias S.M."/>
            <person name="Hasan A.M."/>
            <person name="Jahan S."/>
            <person name="Shafiuddin M."/>
            <person name="Mahmood N."/>
            <person name="Shommy N.S."/>
        </authorList>
    </citation>
    <scope>NUCLEOTIDE SEQUENCE [LARGE SCALE GENOMIC DNA]</scope>
    <source>
        <strain evidence="3">cv. O-4</strain>
    </source>
</reference>
<comment type="caution">
    <text evidence="2">The sequence shown here is derived from an EMBL/GenBank/DDBJ whole genome shotgun (WGS) entry which is preliminary data.</text>
</comment>
<gene>
    <name evidence="2" type="ORF">COLO4_08166</name>
</gene>
<evidence type="ECO:0000313" key="2">
    <source>
        <dbReference type="EMBL" id="OMP06389.1"/>
    </source>
</evidence>
<organism evidence="2 3">
    <name type="scientific">Corchorus olitorius</name>
    <dbReference type="NCBI Taxonomy" id="93759"/>
    <lineage>
        <taxon>Eukaryota</taxon>
        <taxon>Viridiplantae</taxon>
        <taxon>Streptophyta</taxon>
        <taxon>Embryophyta</taxon>
        <taxon>Tracheophyta</taxon>
        <taxon>Spermatophyta</taxon>
        <taxon>Magnoliopsida</taxon>
        <taxon>eudicotyledons</taxon>
        <taxon>Gunneridae</taxon>
        <taxon>Pentapetalae</taxon>
        <taxon>rosids</taxon>
        <taxon>malvids</taxon>
        <taxon>Malvales</taxon>
        <taxon>Malvaceae</taxon>
        <taxon>Grewioideae</taxon>
        <taxon>Apeibeae</taxon>
        <taxon>Corchorus</taxon>
    </lineage>
</organism>
<evidence type="ECO:0000313" key="3">
    <source>
        <dbReference type="Proteomes" id="UP000187203"/>
    </source>
</evidence>
<feature type="region of interest" description="Disordered" evidence="1">
    <location>
        <begin position="69"/>
        <end position="99"/>
    </location>
</feature>
<sequence>MDTKSTNRTIKIWASKARSSAKHLESAELSSNLRSKQDWVKKFGSTEPRKVRDCGVAEKKEVRVRVDLKRGRRGKKKKPFKKRSHKAKTTPFRERDFAI</sequence>
<dbReference type="EMBL" id="AWUE01013625">
    <property type="protein sequence ID" value="OMP06389.1"/>
    <property type="molecule type" value="Genomic_DNA"/>
</dbReference>
<accession>A0A1R3KH55</accession>
<feature type="compositionally biased region" description="Basic residues" evidence="1">
    <location>
        <begin position="70"/>
        <end position="88"/>
    </location>
</feature>